<keyword evidence="3" id="KW-0812">Transmembrane</keyword>
<feature type="domain" description="Thioredoxin" evidence="7">
    <location>
        <begin position="51"/>
        <end position="191"/>
    </location>
</feature>
<dbReference type="InterPro" id="IPR050553">
    <property type="entry name" value="Thioredoxin_ResA/DsbE_sf"/>
</dbReference>
<dbReference type="SUPFAM" id="SSF52833">
    <property type="entry name" value="Thioredoxin-like"/>
    <property type="match status" value="1"/>
</dbReference>
<dbReference type="InterPro" id="IPR036249">
    <property type="entry name" value="Thioredoxin-like_sf"/>
</dbReference>
<evidence type="ECO:0000259" key="7">
    <source>
        <dbReference type="PROSITE" id="PS51352"/>
    </source>
</evidence>
<name>A0ABV9Q0X8_9BACL</name>
<dbReference type="PANTHER" id="PTHR42852">
    <property type="entry name" value="THIOL:DISULFIDE INTERCHANGE PROTEIN DSBE"/>
    <property type="match status" value="1"/>
</dbReference>
<dbReference type="Proteomes" id="UP001596002">
    <property type="component" value="Unassembled WGS sequence"/>
</dbReference>
<proteinExistence type="predicted"/>
<comment type="caution">
    <text evidence="8">The sequence shown here is derived from an EMBL/GenBank/DDBJ whole genome shotgun (WGS) entry which is preliminary data.</text>
</comment>
<dbReference type="InterPro" id="IPR000866">
    <property type="entry name" value="AhpC/TSA"/>
</dbReference>
<keyword evidence="2" id="KW-0201">Cytochrome c-type biogenesis</keyword>
<organism evidence="8 9">
    <name type="scientific">Effusibacillus consociatus</name>
    <dbReference type="NCBI Taxonomy" id="1117041"/>
    <lineage>
        <taxon>Bacteria</taxon>
        <taxon>Bacillati</taxon>
        <taxon>Bacillota</taxon>
        <taxon>Bacilli</taxon>
        <taxon>Bacillales</taxon>
        <taxon>Alicyclobacillaceae</taxon>
        <taxon>Effusibacillus</taxon>
    </lineage>
</organism>
<evidence type="ECO:0000256" key="6">
    <source>
        <dbReference type="SAM" id="MobiDB-lite"/>
    </source>
</evidence>
<evidence type="ECO:0000256" key="4">
    <source>
        <dbReference type="ARBA" id="ARBA00023157"/>
    </source>
</evidence>
<dbReference type="RefSeq" id="WP_380025631.1">
    <property type="nucleotide sequence ID" value="NZ_JBHSHC010000086.1"/>
</dbReference>
<keyword evidence="4" id="KW-1015">Disulfide bond</keyword>
<evidence type="ECO:0000256" key="3">
    <source>
        <dbReference type="ARBA" id="ARBA00022968"/>
    </source>
</evidence>
<keyword evidence="9" id="KW-1185">Reference proteome</keyword>
<keyword evidence="5" id="KW-0676">Redox-active center</keyword>
<evidence type="ECO:0000256" key="1">
    <source>
        <dbReference type="ARBA" id="ARBA00004196"/>
    </source>
</evidence>
<comment type="subcellular location">
    <subcellularLocation>
        <location evidence="1">Cell envelope</location>
    </subcellularLocation>
</comment>
<dbReference type="InterPro" id="IPR017937">
    <property type="entry name" value="Thioredoxin_CS"/>
</dbReference>
<dbReference type="Gene3D" id="3.40.30.10">
    <property type="entry name" value="Glutaredoxin"/>
    <property type="match status" value="1"/>
</dbReference>
<dbReference type="InterPro" id="IPR013766">
    <property type="entry name" value="Thioredoxin_domain"/>
</dbReference>
<accession>A0ABV9Q0X8</accession>
<dbReference type="Pfam" id="PF00578">
    <property type="entry name" value="AhpC-TSA"/>
    <property type="match status" value="1"/>
</dbReference>
<gene>
    <name evidence="8" type="ORF">ACFO8Q_10105</name>
</gene>
<feature type="compositionally biased region" description="Low complexity" evidence="6">
    <location>
        <begin position="30"/>
        <end position="46"/>
    </location>
</feature>
<sequence>MKNWQIGLGIVVVAGLALSAVFTNIGGKETNPGQGNPPTTQQPTGQKPALPQPGHPAPDFALQDITGKTVKLSDLKGKPVLINFWASWCGPCRMEMPDLVKKSEAYKDQIVFLGVNLTDTETDPEGPRKFLKEFNVKYPNLLDQDGQVASLYQALGIPTTVTIGPDGIVVDRIQGAMPEVTMERIIQNLVKKR</sequence>
<dbReference type="PROSITE" id="PS51352">
    <property type="entry name" value="THIOREDOXIN_2"/>
    <property type="match status" value="1"/>
</dbReference>
<evidence type="ECO:0000313" key="9">
    <source>
        <dbReference type="Proteomes" id="UP001596002"/>
    </source>
</evidence>
<dbReference type="CDD" id="cd02966">
    <property type="entry name" value="TlpA_like_family"/>
    <property type="match status" value="1"/>
</dbReference>
<feature type="region of interest" description="Disordered" evidence="6">
    <location>
        <begin position="28"/>
        <end position="58"/>
    </location>
</feature>
<dbReference type="PROSITE" id="PS00194">
    <property type="entry name" value="THIOREDOXIN_1"/>
    <property type="match status" value="1"/>
</dbReference>
<evidence type="ECO:0000313" key="8">
    <source>
        <dbReference type="EMBL" id="MFC4767710.1"/>
    </source>
</evidence>
<reference evidence="9" key="1">
    <citation type="journal article" date="2019" name="Int. J. Syst. Evol. Microbiol.">
        <title>The Global Catalogue of Microorganisms (GCM) 10K type strain sequencing project: providing services to taxonomists for standard genome sequencing and annotation.</title>
        <authorList>
            <consortium name="The Broad Institute Genomics Platform"/>
            <consortium name="The Broad Institute Genome Sequencing Center for Infectious Disease"/>
            <person name="Wu L."/>
            <person name="Ma J."/>
        </authorList>
    </citation>
    <scope>NUCLEOTIDE SEQUENCE [LARGE SCALE GENOMIC DNA]</scope>
    <source>
        <strain evidence="9">WYCCWR 12678</strain>
    </source>
</reference>
<evidence type="ECO:0000256" key="5">
    <source>
        <dbReference type="ARBA" id="ARBA00023284"/>
    </source>
</evidence>
<keyword evidence="3" id="KW-0735">Signal-anchor</keyword>
<evidence type="ECO:0000256" key="2">
    <source>
        <dbReference type="ARBA" id="ARBA00022748"/>
    </source>
</evidence>
<protein>
    <submittedName>
        <fullName evidence="8">TlpA family protein disulfide reductase</fullName>
    </submittedName>
</protein>
<dbReference type="PANTHER" id="PTHR42852:SF6">
    <property type="entry name" value="THIOL:DISULFIDE INTERCHANGE PROTEIN DSBE"/>
    <property type="match status" value="1"/>
</dbReference>
<dbReference type="EMBL" id="JBHSHC010000086">
    <property type="protein sequence ID" value="MFC4767710.1"/>
    <property type="molecule type" value="Genomic_DNA"/>
</dbReference>